<feature type="region of interest" description="Disordered" evidence="1">
    <location>
        <begin position="1"/>
        <end position="112"/>
    </location>
</feature>
<name>A0AAW1H6J1_SAPOF</name>
<protein>
    <submittedName>
        <fullName evidence="2">Uncharacterized protein</fullName>
    </submittedName>
</protein>
<feature type="compositionally biased region" description="Basic residues" evidence="1">
    <location>
        <begin position="26"/>
        <end position="38"/>
    </location>
</feature>
<feature type="compositionally biased region" description="Basic and acidic residues" evidence="1">
    <location>
        <begin position="288"/>
        <end position="341"/>
    </location>
</feature>
<dbReference type="PANTHER" id="PTHR34660:SF3">
    <property type="entry name" value="RRM DOMAIN-CONTAINING PROTEIN"/>
    <property type="match status" value="1"/>
</dbReference>
<feature type="compositionally biased region" description="Polar residues" evidence="1">
    <location>
        <begin position="129"/>
        <end position="141"/>
    </location>
</feature>
<gene>
    <name evidence="2" type="ORF">RND81_12G030000</name>
</gene>
<dbReference type="AlphaFoldDB" id="A0AAW1H6J1"/>
<feature type="region of interest" description="Disordered" evidence="1">
    <location>
        <begin position="241"/>
        <end position="504"/>
    </location>
</feature>
<sequence length="574" mass="64329">MSRCFPFPPPGYERKIKAENSDLLKKEKHREKKHKREKKDKEKNESNEKHEKERTDEKRREKKDKKEKHKDKKERVPDKDKHKLNGLFTDEKKAAGPSDVNLPKLLEKSKDKKVDRNVTLVEKKVSGPSVFNNGVSISKNNHLVPPTKIAKNSSEFGRRNTDEERERRTSNQFPDKNVSTERKKDGAYKITGTDAMSVVDPKETSKPKPAFVNTDVLGVTGEAKFRGNALGQTVVGQGKLLGKSAGPLVDGRERKEKQAIDGARSSGTALPPTFVGTVQNKVGAVARPVEKKIEHKSEEKEKIRQKGDDYQKGEKRKERDNEKLPLKDKETKKEEKVKVGSDQKNVQMTRKRDSGENHMLTSSTKNENKMDLSGPLNDGSRGTLKPSIQSGDTLLGKRKDIGRNGIYDELMPGPNKQARVASSTLPVTEHGTSSEPCQNSAAFAARPPMNIKVERTFAPDDTQRPPTNIKVDGKDRKANGINSGPKAERKLDVSAKAKPPHPDTKYLSHVLSVPKSDHWPEFYDQEWLFSSNSSGTTKPPQAETSAVDEERKVWASALWLEPVDIFALPYVIPH</sequence>
<feature type="compositionally biased region" description="Polar residues" evidence="1">
    <location>
        <begin position="420"/>
        <end position="441"/>
    </location>
</feature>
<feature type="compositionally biased region" description="Basic and acidic residues" evidence="1">
    <location>
        <begin position="178"/>
        <end position="187"/>
    </location>
</feature>
<feature type="compositionally biased region" description="Basic and acidic residues" evidence="1">
    <location>
        <begin position="73"/>
        <end position="94"/>
    </location>
</feature>
<feature type="region of interest" description="Disordered" evidence="1">
    <location>
        <begin position="128"/>
        <end position="189"/>
    </location>
</feature>
<dbReference type="EMBL" id="JBDFQZ010000012">
    <property type="protein sequence ID" value="KAK9671433.1"/>
    <property type="molecule type" value="Genomic_DNA"/>
</dbReference>
<feature type="compositionally biased region" description="Basic and acidic residues" evidence="1">
    <location>
        <begin position="452"/>
        <end position="463"/>
    </location>
</feature>
<evidence type="ECO:0000313" key="2">
    <source>
        <dbReference type="EMBL" id="KAK9671433.1"/>
    </source>
</evidence>
<feature type="compositionally biased region" description="Basic and acidic residues" evidence="1">
    <location>
        <begin position="250"/>
        <end position="259"/>
    </location>
</feature>
<evidence type="ECO:0000313" key="3">
    <source>
        <dbReference type="Proteomes" id="UP001443914"/>
    </source>
</evidence>
<feature type="compositionally biased region" description="Basic and acidic residues" evidence="1">
    <location>
        <begin position="486"/>
        <end position="504"/>
    </location>
</feature>
<keyword evidence="3" id="KW-1185">Reference proteome</keyword>
<dbReference type="Proteomes" id="UP001443914">
    <property type="component" value="Unassembled WGS sequence"/>
</dbReference>
<comment type="caution">
    <text evidence="2">The sequence shown here is derived from an EMBL/GenBank/DDBJ whole genome shotgun (WGS) entry which is preliminary data.</text>
</comment>
<feature type="compositionally biased region" description="Basic and acidic residues" evidence="1">
    <location>
        <begin position="156"/>
        <end position="169"/>
    </location>
</feature>
<accession>A0AAW1H6J1</accession>
<dbReference type="PANTHER" id="PTHR34660">
    <property type="entry name" value="MYB-LIKE PROTEIN X"/>
    <property type="match status" value="1"/>
</dbReference>
<feature type="compositionally biased region" description="Basic and acidic residues" evidence="1">
    <location>
        <begin position="12"/>
        <end position="25"/>
    </location>
</feature>
<feature type="compositionally biased region" description="Basic and acidic residues" evidence="1">
    <location>
        <begin position="39"/>
        <end position="59"/>
    </location>
</feature>
<organism evidence="2 3">
    <name type="scientific">Saponaria officinalis</name>
    <name type="common">Common soapwort</name>
    <name type="synonym">Lychnis saponaria</name>
    <dbReference type="NCBI Taxonomy" id="3572"/>
    <lineage>
        <taxon>Eukaryota</taxon>
        <taxon>Viridiplantae</taxon>
        <taxon>Streptophyta</taxon>
        <taxon>Embryophyta</taxon>
        <taxon>Tracheophyta</taxon>
        <taxon>Spermatophyta</taxon>
        <taxon>Magnoliopsida</taxon>
        <taxon>eudicotyledons</taxon>
        <taxon>Gunneridae</taxon>
        <taxon>Pentapetalae</taxon>
        <taxon>Caryophyllales</taxon>
        <taxon>Caryophyllaceae</taxon>
        <taxon>Caryophylleae</taxon>
        <taxon>Saponaria</taxon>
    </lineage>
</organism>
<reference evidence="2" key="1">
    <citation type="submission" date="2024-03" db="EMBL/GenBank/DDBJ databases">
        <title>WGS assembly of Saponaria officinalis var. Norfolk2.</title>
        <authorList>
            <person name="Jenkins J."/>
            <person name="Shu S."/>
            <person name="Grimwood J."/>
            <person name="Barry K."/>
            <person name="Goodstein D."/>
            <person name="Schmutz J."/>
            <person name="Leebens-Mack J."/>
            <person name="Osbourn A."/>
        </authorList>
    </citation>
    <scope>NUCLEOTIDE SEQUENCE [LARGE SCALE GENOMIC DNA]</scope>
    <source>
        <strain evidence="2">JIC</strain>
    </source>
</reference>
<proteinExistence type="predicted"/>
<evidence type="ECO:0000256" key="1">
    <source>
        <dbReference type="SAM" id="MobiDB-lite"/>
    </source>
</evidence>
<feature type="compositionally biased region" description="Pro residues" evidence="1">
    <location>
        <begin position="1"/>
        <end position="11"/>
    </location>
</feature>
<feature type="compositionally biased region" description="Basic residues" evidence="1">
    <location>
        <begin position="60"/>
        <end position="72"/>
    </location>
</feature>